<dbReference type="InterPro" id="IPR015931">
    <property type="entry name" value="Acnase/IPM_dHydase_lsu_aba_1/3"/>
</dbReference>
<sequence>MENTHFSFNHELSALSPEQTFCNESFSFFNDLTIQDGVSDFEIRNQANKGEEGEVGGKEVDGEEGEGSRKRSRKENRKGEEELEKIKRKRESDRKSALRYRNKKKSEAEKLKQQVNDLEEKNKLLKNKITRLGAADVVMPLVTGETWFKVSKTVEIRFVGKFRFGIEGKDTISHVLGELKRNTVAFEHAVEYTALD</sequence>
<gene>
    <name evidence="4" type="ORF">Glove_177g47</name>
</gene>
<keyword evidence="5" id="KW-1185">Reference proteome</keyword>
<reference evidence="4 5" key="1">
    <citation type="submission" date="2018-08" db="EMBL/GenBank/DDBJ databases">
        <title>Genome and evolution of the arbuscular mycorrhizal fungus Diversispora epigaea (formerly Glomus versiforme) and its bacterial endosymbionts.</title>
        <authorList>
            <person name="Sun X."/>
            <person name="Fei Z."/>
            <person name="Harrison M."/>
        </authorList>
    </citation>
    <scope>NUCLEOTIDE SEQUENCE [LARGE SCALE GENOMIC DNA]</scope>
    <source>
        <strain evidence="4 5">IT104</strain>
    </source>
</reference>
<evidence type="ECO:0000259" key="3">
    <source>
        <dbReference type="PROSITE" id="PS50217"/>
    </source>
</evidence>
<feature type="compositionally biased region" description="Basic and acidic residues" evidence="2">
    <location>
        <begin position="49"/>
        <end position="60"/>
    </location>
</feature>
<dbReference type="SUPFAM" id="SSF57959">
    <property type="entry name" value="Leucine zipper domain"/>
    <property type="match status" value="1"/>
</dbReference>
<feature type="domain" description="BZIP" evidence="3">
    <location>
        <begin position="83"/>
        <end position="132"/>
    </location>
</feature>
<name>A0A397IND9_9GLOM</name>
<dbReference type="OrthoDB" id="419183at2759"/>
<feature type="region of interest" description="Disordered" evidence="2">
    <location>
        <begin position="45"/>
        <end position="103"/>
    </location>
</feature>
<protein>
    <recommendedName>
        <fullName evidence="3">BZIP domain-containing protein</fullName>
    </recommendedName>
</protein>
<dbReference type="SUPFAM" id="SSF53732">
    <property type="entry name" value="Aconitase iron-sulfur domain"/>
    <property type="match status" value="1"/>
</dbReference>
<dbReference type="Proteomes" id="UP000266861">
    <property type="component" value="Unassembled WGS sequence"/>
</dbReference>
<dbReference type="InterPro" id="IPR046347">
    <property type="entry name" value="bZIP_sf"/>
</dbReference>
<dbReference type="PROSITE" id="PS50217">
    <property type="entry name" value="BZIP"/>
    <property type="match status" value="1"/>
</dbReference>
<keyword evidence="1" id="KW-0408">Iron</keyword>
<proteinExistence type="predicted"/>
<dbReference type="EMBL" id="PQFF01000167">
    <property type="protein sequence ID" value="RHZ77519.1"/>
    <property type="molecule type" value="Genomic_DNA"/>
</dbReference>
<evidence type="ECO:0000313" key="5">
    <source>
        <dbReference type="Proteomes" id="UP000266861"/>
    </source>
</evidence>
<dbReference type="GO" id="GO:0003700">
    <property type="term" value="F:DNA-binding transcription factor activity"/>
    <property type="evidence" value="ECO:0007669"/>
    <property type="project" value="InterPro"/>
</dbReference>
<dbReference type="Pfam" id="PF07716">
    <property type="entry name" value="bZIP_2"/>
    <property type="match status" value="1"/>
</dbReference>
<dbReference type="Gene3D" id="3.30.499.10">
    <property type="entry name" value="Aconitase, domain 3"/>
    <property type="match status" value="1"/>
</dbReference>
<evidence type="ECO:0000256" key="2">
    <source>
        <dbReference type="SAM" id="MobiDB-lite"/>
    </source>
</evidence>
<comment type="caution">
    <text evidence="4">The sequence shown here is derived from an EMBL/GenBank/DDBJ whole genome shotgun (WGS) entry which is preliminary data.</text>
</comment>
<dbReference type="InterPro" id="IPR036008">
    <property type="entry name" value="Aconitase_4Fe-4S_dom"/>
</dbReference>
<evidence type="ECO:0000313" key="4">
    <source>
        <dbReference type="EMBL" id="RHZ77519.1"/>
    </source>
</evidence>
<dbReference type="InterPro" id="IPR004827">
    <property type="entry name" value="bZIP"/>
</dbReference>
<dbReference type="STRING" id="1348612.A0A397IND9"/>
<dbReference type="Gene3D" id="1.20.5.170">
    <property type="match status" value="1"/>
</dbReference>
<accession>A0A397IND9</accession>
<organism evidence="4 5">
    <name type="scientific">Diversispora epigaea</name>
    <dbReference type="NCBI Taxonomy" id="1348612"/>
    <lineage>
        <taxon>Eukaryota</taxon>
        <taxon>Fungi</taxon>
        <taxon>Fungi incertae sedis</taxon>
        <taxon>Mucoromycota</taxon>
        <taxon>Glomeromycotina</taxon>
        <taxon>Glomeromycetes</taxon>
        <taxon>Diversisporales</taxon>
        <taxon>Diversisporaceae</taxon>
        <taxon>Diversispora</taxon>
    </lineage>
</organism>
<dbReference type="SMART" id="SM00338">
    <property type="entry name" value="BRLZ"/>
    <property type="match status" value="1"/>
</dbReference>
<dbReference type="AlphaFoldDB" id="A0A397IND9"/>
<evidence type="ECO:0000256" key="1">
    <source>
        <dbReference type="ARBA" id="ARBA00023004"/>
    </source>
</evidence>